<dbReference type="PROSITE" id="PS50975">
    <property type="entry name" value="ATP_GRASP"/>
    <property type="match status" value="1"/>
</dbReference>
<dbReference type="GO" id="GO:0007269">
    <property type="term" value="P:neurotransmitter secretion"/>
    <property type="evidence" value="ECO:0007669"/>
    <property type="project" value="InterPro"/>
</dbReference>
<dbReference type="AlphaFoldDB" id="A0A9P1N5F7"/>
<dbReference type="PANTHER" id="PTHR10841">
    <property type="entry name" value="SYNAPSIN"/>
    <property type="match status" value="1"/>
</dbReference>
<keyword evidence="9" id="KW-1185">Reference proteome</keyword>
<dbReference type="Proteomes" id="UP001152747">
    <property type="component" value="Unassembled WGS sequence"/>
</dbReference>
<reference evidence="8" key="1">
    <citation type="submission" date="2022-11" db="EMBL/GenBank/DDBJ databases">
        <authorList>
            <person name="Kikuchi T."/>
        </authorList>
    </citation>
    <scope>NUCLEOTIDE SEQUENCE</scope>
    <source>
        <strain evidence="8">PS1010</strain>
    </source>
</reference>
<accession>A0A9P1N5F7</accession>
<evidence type="ECO:0000256" key="5">
    <source>
        <dbReference type="PROSITE-ProRule" id="PRU00409"/>
    </source>
</evidence>
<dbReference type="SUPFAM" id="SSF52440">
    <property type="entry name" value="PreATP-grasp domain"/>
    <property type="match status" value="1"/>
</dbReference>
<dbReference type="OrthoDB" id="10249572at2759"/>
<evidence type="ECO:0000256" key="1">
    <source>
        <dbReference type="ARBA" id="ARBA00008243"/>
    </source>
</evidence>
<comment type="subcellular location">
    <subcellularLocation>
        <location evidence="4">Synapse</location>
    </subcellularLocation>
</comment>
<dbReference type="InterPro" id="IPR020898">
    <property type="entry name" value="Synapsin_ATP-bd_dom"/>
</dbReference>
<evidence type="ECO:0000256" key="6">
    <source>
        <dbReference type="SAM" id="MobiDB-lite"/>
    </source>
</evidence>
<name>A0A9P1N5F7_9PELO</name>
<sequence length="471" mass="52814">MNFFKRKFSFSEDEGEPMDDVNGPPSSFSFHSIANKVSNTISAPTSPAKTRESLAAALERSLNHDRSRGEAIMKDAKVLLVIDSHHVDWSKYFRNHTSEFPIRVEQGDIDELDVMCTEKSCVVEINQVGRDSRSFTPAAVFIGAGSTRCAQLKTIVRAFIAAHIPFLNSHTSAIAFLDKNNLKKQLKKITLTDGASMPMLPIIHYPHFHKFHQSQSVTYPMVISVNEGFQGIGKIKVNSHEELCDVEGMLQIMAKGDTEVEVQPFVDAKYDLHIQKIGNEYKTFIRRGICKHWKSNVGSSVLEQINTNERHKKYIQAIIDHVGNMQICSIDILVSKEGREFVHDVNDVISYFGESGEDDRRAASMLLRAVIGPKQHPTQTPHQENGHAKQNHHTLPATPAQSQVPTSSAPSKIQNNHQHSQSHHEIEPHIRDYSSYSAPPPIPRAPSRESISYVDDTMGQLKRTFAGFFGE</sequence>
<dbReference type="PANTHER" id="PTHR10841:SF17">
    <property type="entry name" value="SYNAPSIN"/>
    <property type="match status" value="1"/>
</dbReference>
<evidence type="ECO:0000313" key="8">
    <source>
        <dbReference type="EMBL" id="CAI5448676.1"/>
    </source>
</evidence>
<keyword evidence="5" id="KW-0067">ATP-binding</keyword>
<feature type="domain" description="ATP-grasp" evidence="7">
    <location>
        <begin position="187"/>
        <end position="371"/>
    </location>
</feature>
<dbReference type="Pfam" id="PF02078">
    <property type="entry name" value="Synapsin"/>
    <property type="match status" value="1"/>
</dbReference>
<organism evidence="8 9">
    <name type="scientific">Caenorhabditis angaria</name>
    <dbReference type="NCBI Taxonomy" id="860376"/>
    <lineage>
        <taxon>Eukaryota</taxon>
        <taxon>Metazoa</taxon>
        <taxon>Ecdysozoa</taxon>
        <taxon>Nematoda</taxon>
        <taxon>Chromadorea</taxon>
        <taxon>Rhabditida</taxon>
        <taxon>Rhabditina</taxon>
        <taxon>Rhabditomorpha</taxon>
        <taxon>Rhabditoidea</taxon>
        <taxon>Rhabditidae</taxon>
        <taxon>Peloderinae</taxon>
        <taxon>Caenorhabditis</taxon>
    </lineage>
</organism>
<dbReference type="InterPro" id="IPR001359">
    <property type="entry name" value="Synapsin"/>
</dbReference>
<dbReference type="Gene3D" id="3.30.470.20">
    <property type="entry name" value="ATP-grasp fold, B domain"/>
    <property type="match status" value="1"/>
</dbReference>
<dbReference type="PRINTS" id="PR01368">
    <property type="entry name" value="SYNAPSIN"/>
</dbReference>
<dbReference type="InterPro" id="IPR016185">
    <property type="entry name" value="PreATP-grasp_dom_sf"/>
</dbReference>
<evidence type="ECO:0000313" key="9">
    <source>
        <dbReference type="Proteomes" id="UP001152747"/>
    </source>
</evidence>
<dbReference type="Gene3D" id="3.30.1490.20">
    <property type="entry name" value="ATP-grasp fold, A domain"/>
    <property type="match status" value="1"/>
</dbReference>
<dbReference type="Gene3D" id="3.40.50.20">
    <property type="match status" value="1"/>
</dbReference>
<dbReference type="GO" id="GO:0030672">
    <property type="term" value="C:synaptic vesicle membrane"/>
    <property type="evidence" value="ECO:0007669"/>
    <property type="project" value="TreeGrafter"/>
</dbReference>
<evidence type="ECO:0000256" key="3">
    <source>
        <dbReference type="ARBA" id="ARBA00023018"/>
    </source>
</evidence>
<evidence type="ECO:0000256" key="2">
    <source>
        <dbReference type="ARBA" id="ARBA00022553"/>
    </source>
</evidence>
<keyword evidence="3" id="KW-0770">Synapse</keyword>
<protein>
    <recommendedName>
        <fullName evidence="7">ATP-grasp domain-containing protein</fullName>
    </recommendedName>
</protein>
<gene>
    <name evidence="8" type="ORF">CAMP_LOCUS11313</name>
</gene>
<evidence type="ECO:0000259" key="7">
    <source>
        <dbReference type="PROSITE" id="PS50975"/>
    </source>
</evidence>
<comment type="caution">
    <text evidence="8">The sequence shown here is derived from an EMBL/GenBank/DDBJ whole genome shotgun (WGS) entry which is preliminary data.</text>
</comment>
<dbReference type="SUPFAM" id="SSF56059">
    <property type="entry name" value="Glutathione synthetase ATP-binding domain-like"/>
    <property type="match status" value="1"/>
</dbReference>
<comment type="similarity">
    <text evidence="1">Belongs to the synapsin family.</text>
</comment>
<keyword evidence="5" id="KW-0547">Nucleotide-binding</keyword>
<dbReference type="GO" id="GO:0046872">
    <property type="term" value="F:metal ion binding"/>
    <property type="evidence" value="ECO:0007669"/>
    <property type="project" value="InterPro"/>
</dbReference>
<dbReference type="GO" id="GO:0005524">
    <property type="term" value="F:ATP binding"/>
    <property type="evidence" value="ECO:0007669"/>
    <property type="project" value="UniProtKB-UniRule"/>
</dbReference>
<feature type="compositionally biased region" description="Polar residues" evidence="6">
    <location>
        <begin position="399"/>
        <end position="413"/>
    </location>
</feature>
<feature type="region of interest" description="Disordered" evidence="6">
    <location>
        <begin position="375"/>
        <end position="426"/>
    </location>
</feature>
<keyword evidence="2" id="KW-0597">Phosphoprotein</keyword>
<dbReference type="EMBL" id="CANHGI010000004">
    <property type="protein sequence ID" value="CAI5448676.1"/>
    <property type="molecule type" value="Genomic_DNA"/>
</dbReference>
<dbReference type="InterPro" id="IPR013815">
    <property type="entry name" value="ATP_grasp_subdomain_1"/>
</dbReference>
<proteinExistence type="inferred from homology"/>
<evidence type="ECO:0000256" key="4">
    <source>
        <dbReference type="ARBA" id="ARBA00034103"/>
    </source>
</evidence>
<dbReference type="Pfam" id="PF02750">
    <property type="entry name" value="Synapsin_C"/>
    <property type="match status" value="1"/>
</dbReference>
<dbReference type="InterPro" id="IPR011761">
    <property type="entry name" value="ATP-grasp"/>
</dbReference>
<dbReference type="InterPro" id="IPR020897">
    <property type="entry name" value="Synapsin_pre-ATP-grasp_dom"/>
</dbReference>